<evidence type="ECO:0000256" key="1">
    <source>
        <dbReference type="SAM" id="MobiDB-lite"/>
    </source>
</evidence>
<dbReference type="EMBL" id="JANPWB010000011">
    <property type="protein sequence ID" value="KAJ1129584.1"/>
    <property type="molecule type" value="Genomic_DNA"/>
</dbReference>
<accession>A0AAV7PP12</accession>
<reference evidence="2" key="1">
    <citation type="journal article" date="2022" name="bioRxiv">
        <title>Sequencing and chromosome-scale assembly of the giantPleurodeles waltlgenome.</title>
        <authorList>
            <person name="Brown T."/>
            <person name="Elewa A."/>
            <person name="Iarovenko S."/>
            <person name="Subramanian E."/>
            <person name="Araus A.J."/>
            <person name="Petzold A."/>
            <person name="Susuki M."/>
            <person name="Suzuki K.-i.T."/>
            <person name="Hayashi T."/>
            <person name="Toyoda A."/>
            <person name="Oliveira C."/>
            <person name="Osipova E."/>
            <person name="Leigh N.D."/>
            <person name="Simon A."/>
            <person name="Yun M.H."/>
        </authorList>
    </citation>
    <scope>NUCLEOTIDE SEQUENCE</scope>
    <source>
        <strain evidence="2">20211129_DDA</strain>
        <tissue evidence="2">Liver</tissue>
    </source>
</reference>
<organism evidence="2 3">
    <name type="scientific">Pleurodeles waltl</name>
    <name type="common">Iberian ribbed newt</name>
    <dbReference type="NCBI Taxonomy" id="8319"/>
    <lineage>
        <taxon>Eukaryota</taxon>
        <taxon>Metazoa</taxon>
        <taxon>Chordata</taxon>
        <taxon>Craniata</taxon>
        <taxon>Vertebrata</taxon>
        <taxon>Euteleostomi</taxon>
        <taxon>Amphibia</taxon>
        <taxon>Batrachia</taxon>
        <taxon>Caudata</taxon>
        <taxon>Salamandroidea</taxon>
        <taxon>Salamandridae</taxon>
        <taxon>Pleurodelinae</taxon>
        <taxon>Pleurodeles</taxon>
    </lineage>
</organism>
<name>A0AAV7PP12_PLEWA</name>
<evidence type="ECO:0000313" key="2">
    <source>
        <dbReference type="EMBL" id="KAJ1129584.1"/>
    </source>
</evidence>
<protein>
    <submittedName>
        <fullName evidence="2">Uncharacterized protein</fullName>
    </submittedName>
</protein>
<feature type="region of interest" description="Disordered" evidence="1">
    <location>
        <begin position="116"/>
        <end position="177"/>
    </location>
</feature>
<evidence type="ECO:0000313" key="3">
    <source>
        <dbReference type="Proteomes" id="UP001066276"/>
    </source>
</evidence>
<feature type="compositionally biased region" description="Low complexity" evidence="1">
    <location>
        <begin position="116"/>
        <end position="125"/>
    </location>
</feature>
<sequence length="232" mass="25885">MASLRPQSFLGPRPCSIISPLRRPTERVFSWATVPQSASPPQQVDSAGVPRYLRAFEPPRPAARPGGATSISGSPSCSPGAVRLRGRLLVAPRLGAPYLGSQAPLRHLRCRWGARPASPAAQSRPPSRRFGSRLHTRPRLRPRAQASGFHSNSSTLRGRRRSPPTLGPLRRLRPTAWTSIGPGKVRFRTFTRRPLRSERFRRAPSPDPWPRPSLDGIQHSHLFYTRTYEVQH</sequence>
<keyword evidence="3" id="KW-1185">Reference proteome</keyword>
<comment type="caution">
    <text evidence="2">The sequence shown here is derived from an EMBL/GenBank/DDBJ whole genome shotgun (WGS) entry which is preliminary data.</text>
</comment>
<dbReference type="AlphaFoldDB" id="A0AAV7PP12"/>
<gene>
    <name evidence="2" type="ORF">NDU88_007951</name>
</gene>
<proteinExistence type="predicted"/>
<dbReference type="Proteomes" id="UP001066276">
    <property type="component" value="Chromosome 7"/>
</dbReference>
<feature type="compositionally biased region" description="Basic residues" evidence="1">
    <location>
        <begin position="126"/>
        <end position="142"/>
    </location>
</feature>
<feature type="region of interest" description="Disordered" evidence="1">
    <location>
        <begin position="57"/>
        <end position="78"/>
    </location>
</feature>